<evidence type="ECO:0000256" key="1">
    <source>
        <dbReference type="ARBA" id="ARBA00004370"/>
    </source>
</evidence>
<sequence length="66" mass="7519">MSKLKLLTDIEESYTELRYKTSWPTKTQLIKSAVIVLVASIIIAAIIFVMDQVVDTIMHFIYSLGQ</sequence>
<evidence type="ECO:0000313" key="10">
    <source>
        <dbReference type="Proteomes" id="UP000297635"/>
    </source>
</evidence>
<dbReference type="RefSeq" id="WP_135471316.1">
    <property type="nucleotide sequence ID" value="NZ_CASGTF010000008.1"/>
</dbReference>
<dbReference type="Gene3D" id="1.20.5.1030">
    <property type="entry name" value="Preprotein translocase secy subunit"/>
    <property type="match status" value="1"/>
</dbReference>
<dbReference type="AlphaFoldDB" id="A0A4Z0V9T2"/>
<dbReference type="EMBL" id="SJSA01000001">
    <property type="protein sequence ID" value="TGG40303.1"/>
    <property type="molecule type" value="Genomic_DNA"/>
</dbReference>
<protein>
    <submittedName>
        <fullName evidence="9">Preprotein translocase subunit SecE</fullName>
    </submittedName>
</protein>
<dbReference type="GO" id="GO:0006605">
    <property type="term" value="P:protein targeting"/>
    <property type="evidence" value="ECO:0007669"/>
    <property type="project" value="InterPro"/>
</dbReference>
<keyword evidence="6" id="KW-0811">Translocation</keyword>
<comment type="subcellular location">
    <subcellularLocation>
        <location evidence="1">Membrane</location>
    </subcellularLocation>
</comment>
<keyword evidence="10" id="KW-1185">Reference proteome</keyword>
<evidence type="ECO:0000313" key="9">
    <source>
        <dbReference type="EMBL" id="TGG40303.1"/>
    </source>
</evidence>
<organism evidence="9 10">
    <name type="scientific">Duncaniella freteri</name>
    <dbReference type="NCBI Taxonomy" id="2530391"/>
    <lineage>
        <taxon>Bacteria</taxon>
        <taxon>Pseudomonadati</taxon>
        <taxon>Bacteroidota</taxon>
        <taxon>Bacteroidia</taxon>
        <taxon>Bacteroidales</taxon>
        <taxon>Muribaculaceae</taxon>
        <taxon>Duncaniella</taxon>
    </lineage>
</organism>
<dbReference type="Proteomes" id="UP000297635">
    <property type="component" value="Unassembled WGS sequence"/>
</dbReference>
<dbReference type="GO" id="GO:0016020">
    <property type="term" value="C:membrane"/>
    <property type="evidence" value="ECO:0007669"/>
    <property type="project" value="UniProtKB-SubCell"/>
</dbReference>
<keyword evidence="7 8" id="KW-0472">Membrane</keyword>
<evidence type="ECO:0000256" key="3">
    <source>
        <dbReference type="ARBA" id="ARBA00022692"/>
    </source>
</evidence>
<dbReference type="GO" id="GO:0006886">
    <property type="term" value="P:intracellular protein transport"/>
    <property type="evidence" value="ECO:0007669"/>
    <property type="project" value="InterPro"/>
</dbReference>
<accession>A0A4Z0V9T2</accession>
<keyword evidence="4" id="KW-0653">Protein transport</keyword>
<evidence type="ECO:0000256" key="7">
    <source>
        <dbReference type="ARBA" id="ARBA00023136"/>
    </source>
</evidence>
<dbReference type="GO" id="GO:0008320">
    <property type="term" value="F:protein transmembrane transporter activity"/>
    <property type="evidence" value="ECO:0007669"/>
    <property type="project" value="InterPro"/>
</dbReference>
<proteinExistence type="predicted"/>
<keyword evidence="3 8" id="KW-0812">Transmembrane</keyword>
<keyword evidence="5 8" id="KW-1133">Transmembrane helix</keyword>
<dbReference type="InterPro" id="IPR038379">
    <property type="entry name" value="SecE_sf"/>
</dbReference>
<dbReference type="GO" id="GO:0009306">
    <property type="term" value="P:protein secretion"/>
    <property type="evidence" value="ECO:0007669"/>
    <property type="project" value="InterPro"/>
</dbReference>
<name>A0A4Z0V9T2_9BACT</name>
<comment type="caution">
    <text evidence="9">The sequence shown here is derived from an EMBL/GenBank/DDBJ whole genome shotgun (WGS) entry which is preliminary data.</text>
</comment>
<evidence type="ECO:0000256" key="8">
    <source>
        <dbReference type="SAM" id="Phobius"/>
    </source>
</evidence>
<reference evidence="9 10" key="1">
    <citation type="submission" date="2019-02" db="EMBL/GenBank/DDBJ databases">
        <title>Isolation and identification of novel species under the genus Muribaculum.</title>
        <authorList>
            <person name="Miyake S."/>
            <person name="Ding Y."/>
            <person name="Low A."/>
            <person name="Soh M."/>
            <person name="Seedorf H."/>
        </authorList>
    </citation>
    <scope>NUCLEOTIDE SEQUENCE [LARGE SCALE GENOMIC DNA]</scope>
    <source>
        <strain evidence="9 10">TLL-A3</strain>
    </source>
</reference>
<feature type="transmembrane region" description="Helical" evidence="8">
    <location>
        <begin position="29"/>
        <end position="50"/>
    </location>
</feature>
<evidence type="ECO:0000256" key="5">
    <source>
        <dbReference type="ARBA" id="ARBA00022989"/>
    </source>
</evidence>
<dbReference type="NCBIfam" id="TIGR00964">
    <property type="entry name" value="secE_bact"/>
    <property type="match status" value="1"/>
</dbReference>
<dbReference type="InterPro" id="IPR005807">
    <property type="entry name" value="SecE_bac"/>
</dbReference>
<dbReference type="InterPro" id="IPR001901">
    <property type="entry name" value="Translocase_SecE/Sec61-g"/>
</dbReference>
<keyword evidence="2" id="KW-0813">Transport</keyword>
<evidence type="ECO:0000256" key="4">
    <source>
        <dbReference type="ARBA" id="ARBA00022927"/>
    </source>
</evidence>
<dbReference type="GeneID" id="82149384"/>
<evidence type="ECO:0000256" key="6">
    <source>
        <dbReference type="ARBA" id="ARBA00023010"/>
    </source>
</evidence>
<evidence type="ECO:0000256" key="2">
    <source>
        <dbReference type="ARBA" id="ARBA00022448"/>
    </source>
</evidence>
<dbReference type="Pfam" id="PF00584">
    <property type="entry name" value="SecE"/>
    <property type="match status" value="1"/>
</dbReference>
<gene>
    <name evidence="9" type="primary">secE</name>
    <name evidence="9" type="ORF">EZ315_06225</name>
</gene>